<evidence type="ECO:0000256" key="6">
    <source>
        <dbReference type="ARBA" id="ARBA00022801"/>
    </source>
</evidence>
<dbReference type="InterPro" id="IPR043595">
    <property type="entry name" value="FaeB/C/D"/>
</dbReference>
<comment type="similarity">
    <text evidence="2">Belongs to the faeC family.</text>
</comment>
<keyword evidence="8" id="KW-0624">Polysaccharide degradation</keyword>
<keyword evidence="7" id="KW-0119">Carbohydrate metabolism</keyword>
<dbReference type="AlphaFoldDB" id="A0A1W6L7S6"/>
<dbReference type="GO" id="GO:0030600">
    <property type="term" value="F:feruloyl esterase activity"/>
    <property type="evidence" value="ECO:0007669"/>
    <property type="project" value="InterPro"/>
</dbReference>
<dbReference type="GO" id="GO:0045493">
    <property type="term" value="P:xylan catabolic process"/>
    <property type="evidence" value="ECO:0007669"/>
    <property type="project" value="UniProtKB-KW"/>
</dbReference>
<evidence type="ECO:0000256" key="8">
    <source>
        <dbReference type="ARBA" id="ARBA00023326"/>
    </source>
</evidence>
<dbReference type="SUPFAM" id="SSF53474">
    <property type="entry name" value="alpha/beta-Hydrolases"/>
    <property type="match status" value="1"/>
</dbReference>
<sequence>MCNVLARGAGEPFNGGMRTKNLIRPPARIAAWTLALLLSACGGGGDDPAPAATDDLLSLQVAGHPHAVDVYRTAGARRAIVLLHGGGGNRNAIAYQVGLNASATTTSMATIDWAWLHAHQVMLVVPQGQSLPSEPGATTWTNHAMNSGVDDQAFLQALATRLRTDFGLTHLTLMGHSMGGVMTNRMWCESPMTFDAYVSIAGPASSFYNGASTPCGPGDAARPYLGIVGDRDDVMQTAGAWAAATWTVNPLFVGLSFRAWDNDVMIGEFRQQQARTAVMCGGTLAEGAFTRGGNVDTWSSCGGRLVLQRVAGADHGVASIDAQMGLSSSHDVMDAAAAFSAGP</sequence>
<dbReference type="Gene3D" id="3.40.50.1820">
    <property type="entry name" value="alpha/beta hydrolase"/>
    <property type="match status" value="1"/>
</dbReference>
<dbReference type="STRING" id="946333.A4W93_10280"/>
<keyword evidence="6" id="KW-0378">Hydrolase</keyword>
<evidence type="ECO:0000256" key="7">
    <source>
        <dbReference type="ARBA" id="ARBA00023277"/>
    </source>
</evidence>
<keyword evidence="11" id="KW-1185">Reference proteome</keyword>
<name>A0A1W6L7S6_9BURK</name>
<dbReference type="Proteomes" id="UP000193427">
    <property type="component" value="Chromosome"/>
</dbReference>
<evidence type="ECO:0000313" key="11">
    <source>
        <dbReference type="Proteomes" id="UP000193427"/>
    </source>
</evidence>
<dbReference type="PANTHER" id="PTHR38050:SF1">
    <property type="entry name" value="FERULOYL ESTERASE C"/>
    <property type="match status" value="1"/>
</dbReference>
<keyword evidence="5" id="KW-0732">Signal</keyword>
<comment type="function">
    <text evidence="9">Involved in degradation of plant cell walls. Hydrolyzes the feruloyl-arabinose ester bond in arabinoxylans, and the feruloyl-galactose ester bond in pectin. Active against paranitrophenyl-acetate, methyl ferulate and wheat arabinoxylan.</text>
</comment>
<dbReference type="PANTHER" id="PTHR38050">
    <property type="match status" value="1"/>
</dbReference>
<dbReference type="EMBL" id="CP015118">
    <property type="protein sequence ID" value="ARN20257.1"/>
    <property type="molecule type" value="Genomic_DNA"/>
</dbReference>
<gene>
    <name evidence="10" type="ORF">A4W93_10280</name>
</gene>
<accession>A0A1W6L7S6</accession>
<organism evidence="10 11">
    <name type="scientific">Piscinibacter gummiphilus</name>
    <dbReference type="NCBI Taxonomy" id="946333"/>
    <lineage>
        <taxon>Bacteria</taxon>
        <taxon>Pseudomonadati</taxon>
        <taxon>Pseudomonadota</taxon>
        <taxon>Betaproteobacteria</taxon>
        <taxon>Burkholderiales</taxon>
        <taxon>Sphaerotilaceae</taxon>
        <taxon>Piscinibacter</taxon>
    </lineage>
</organism>
<dbReference type="KEGG" id="rgu:A4W93_10280"/>
<proteinExistence type="inferred from homology"/>
<evidence type="ECO:0000256" key="5">
    <source>
        <dbReference type="ARBA" id="ARBA00022729"/>
    </source>
</evidence>
<comment type="subcellular location">
    <subcellularLocation>
        <location evidence="1">Secreted</location>
    </subcellularLocation>
</comment>
<dbReference type="GO" id="GO:0005576">
    <property type="term" value="C:extracellular region"/>
    <property type="evidence" value="ECO:0007669"/>
    <property type="project" value="UniProtKB-SubCell"/>
</dbReference>
<evidence type="ECO:0000256" key="9">
    <source>
        <dbReference type="ARBA" id="ARBA00025250"/>
    </source>
</evidence>
<protein>
    <submittedName>
        <fullName evidence="10">Uncharacterized protein</fullName>
    </submittedName>
</protein>
<evidence type="ECO:0000256" key="1">
    <source>
        <dbReference type="ARBA" id="ARBA00004613"/>
    </source>
</evidence>
<evidence type="ECO:0000256" key="4">
    <source>
        <dbReference type="ARBA" id="ARBA00022651"/>
    </source>
</evidence>
<evidence type="ECO:0000256" key="3">
    <source>
        <dbReference type="ARBA" id="ARBA00022525"/>
    </source>
</evidence>
<dbReference type="InterPro" id="IPR029058">
    <property type="entry name" value="AB_hydrolase_fold"/>
</dbReference>
<evidence type="ECO:0000313" key="10">
    <source>
        <dbReference type="EMBL" id="ARN20257.1"/>
    </source>
</evidence>
<keyword evidence="3" id="KW-0964">Secreted</keyword>
<evidence type="ECO:0000256" key="2">
    <source>
        <dbReference type="ARBA" id="ARBA00010278"/>
    </source>
</evidence>
<reference evidence="10 11" key="1">
    <citation type="submission" date="2016-04" db="EMBL/GenBank/DDBJ databases">
        <title>Complete genome sequence of natural rubber-degrading, novel Gram-negative bacterium, Rhizobacter gummiphilus strain NS21.</title>
        <authorList>
            <person name="Tabata M."/>
            <person name="Kasai D."/>
            <person name="Fukuda M."/>
        </authorList>
    </citation>
    <scope>NUCLEOTIDE SEQUENCE [LARGE SCALE GENOMIC DNA]</scope>
    <source>
        <strain evidence="10 11">NS21</strain>
    </source>
</reference>
<keyword evidence="4" id="KW-0858">Xylan degradation</keyword>